<dbReference type="PANTHER" id="PTHR30537">
    <property type="entry name" value="HTH-TYPE TRANSCRIPTIONAL REGULATOR"/>
    <property type="match status" value="1"/>
</dbReference>
<reference evidence="6 7" key="1">
    <citation type="journal article" date="2013" name="Antonie Van Leeuwenhoek">
        <title>Dongia rigui sp. nov., isolated from freshwater of a large wetland in Korea.</title>
        <authorList>
            <person name="Baik K.S."/>
            <person name="Hwang Y.M."/>
            <person name="Choi J.S."/>
            <person name="Kwon J."/>
            <person name="Seong C.N."/>
        </authorList>
    </citation>
    <scope>NUCLEOTIDE SEQUENCE [LARGE SCALE GENOMIC DNA]</scope>
    <source>
        <strain evidence="6 7">04SU4-P</strain>
    </source>
</reference>
<dbReference type="InterPro" id="IPR036390">
    <property type="entry name" value="WH_DNA-bd_sf"/>
</dbReference>
<dbReference type="InterPro" id="IPR005119">
    <property type="entry name" value="LysR_subst-bd"/>
</dbReference>
<dbReference type="SUPFAM" id="SSF46785">
    <property type="entry name" value="Winged helix' DNA-binding domain"/>
    <property type="match status" value="1"/>
</dbReference>
<dbReference type="InterPro" id="IPR058163">
    <property type="entry name" value="LysR-type_TF_proteobact-type"/>
</dbReference>
<evidence type="ECO:0000256" key="4">
    <source>
        <dbReference type="ARBA" id="ARBA00023163"/>
    </source>
</evidence>
<protein>
    <submittedName>
        <fullName evidence="6">LysR substrate-binding domain-containing protein</fullName>
    </submittedName>
</protein>
<name>A0ABU5E4D1_9PROT</name>
<comment type="similarity">
    <text evidence="1">Belongs to the LysR transcriptional regulatory family.</text>
</comment>
<keyword evidence="3" id="KW-0238">DNA-binding</keyword>
<evidence type="ECO:0000256" key="3">
    <source>
        <dbReference type="ARBA" id="ARBA00023125"/>
    </source>
</evidence>
<sequence>MRPAPPPFPWLRAFEATARHLSMTKAGAELNISASAVSQQITSLEAYLGRPLFRRANRRLTLTATGALMAPKLSNALNLLHEAVDDSLPARRPQSLTVKVTTSFGSQWLMARLDDFRTRHPGITVQISATAEPIESDRSAADIEIRYGTGDWPDLEAALLAEESIFPVCHPDLLKRKPGLKAAKDLAKFDLIDVPGYPQGWSDWLRSAKVSFDWMRHRIAVDQSVMAIQLALDGRGVALGRSPLIQRELKEGRLVAPFPRKLKTSAGYWVVHRRRNGEPRKVLAFKAWLLAQGGLTTARSRSSRS</sequence>
<keyword evidence="7" id="KW-1185">Reference proteome</keyword>
<evidence type="ECO:0000313" key="6">
    <source>
        <dbReference type="EMBL" id="MDY0874055.1"/>
    </source>
</evidence>
<dbReference type="EMBL" id="JAXCLX010000004">
    <property type="protein sequence ID" value="MDY0874055.1"/>
    <property type="molecule type" value="Genomic_DNA"/>
</dbReference>
<dbReference type="Gene3D" id="1.10.10.10">
    <property type="entry name" value="Winged helix-like DNA-binding domain superfamily/Winged helix DNA-binding domain"/>
    <property type="match status" value="1"/>
</dbReference>
<keyword evidence="4" id="KW-0804">Transcription</keyword>
<feature type="domain" description="HTH lysR-type" evidence="5">
    <location>
        <begin position="6"/>
        <end position="63"/>
    </location>
</feature>
<dbReference type="PRINTS" id="PR00039">
    <property type="entry name" value="HTHLYSR"/>
</dbReference>
<proteinExistence type="inferred from homology"/>
<comment type="caution">
    <text evidence="6">The sequence shown here is derived from an EMBL/GenBank/DDBJ whole genome shotgun (WGS) entry which is preliminary data.</text>
</comment>
<evidence type="ECO:0000313" key="7">
    <source>
        <dbReference type="Proteomes" id="UP001271769"/>
    </source>
</evidence>
<dbReference type="PANTHER" id="PTHR30537:SF74">
    <property type="entry name" value="HTH-TYPE TRANSCRIPTIONAL REGULATOR TRPI"/>
    <property type="match status" value="1"/>
</dbReference>
<dbReference type="PROSITE" id="PS50931">
    <property type="entry name" value="HTH_LYSR"/>
    <property type="match status" value="1"/>
</dbReference>
<organism evidence="6 7">
    <name type="scientific">Dongia rigui</name>
    <dbReference type="NCBI Taxonomy" id="940149"/>
    <lineage>
        <taxon>Bacteria</taxon>
        <taxon>Pseudomonadati</taxon>
        <taxon>Pseudomonadota</taxon>
        <taxon>Alphaproteobacteria</taxon>
        <taxon>Rhodospirillales</taxon>
        <taxon>Dongiaceae</taxon>
        <taxon>Dongia</taxon>
    </lineage>
</organism>
<keyword evidence="2" id="KW-0805">Transcription regulation</keyword>
<dbReference type="Pfam" id="PF00126">
    <property type="entry name" value="HTH_1"/>
    <property type="match status" value="1"/>
</dbReference>
<dbReference type="Proteomes" id="UP001271769">
    <property type="component" value="Unassembled WGS sequence"/>
</dbReference>
<dbReference type="SUPFAM" id="SSF53850">
    <property type="entry name" value="Periplasmic binding protein-like II"/>
    <property type="match status" value="1"/>
</dbReference>
<dbReference type="Gene3D" id="3.40.190.10">
    <property type="entry name" value="Periplasmic binding protein-like II"/>
    <property type="match status" value="2"/>
</dbReference>
<dbReference type="InterPro" id="IPR036388">
    <property type="entry name" value="WH-like_DNA-bd_sf"/>
</dbReference>
<gene>
    <name evidence="6" type="ORF">SMD31_19090</name>
</gene>
<evidence type="ECO:0000259" key="5">
    <source>
        <dbReference type="PROSITE" id="PS50931"/>
    </source>
</evidence>
<evidence type="ECO:0000256" key="2">
    <source>
        <dbReference type="ARBA" id="ARBA00023015"/>
    </source>
</evidence>
<evidence type="ECO:0000256" key="1">
    <source>
        <dbReference type="ARBA" id="ARBA00009437"/>
    </source>
</evidence>
<dbReference type="Pfam" id="PF03466">
    <property type="entry name" value="LysR_substrate"/>
    <property type="match status" value="1"/>
</dbReference>
<accession>A0ABU5E4D1</accession>
<dbReference type="CDD" id="cd08432">
    <property type="entry name" value="PBP2_GcdR_TrpI_HvrB_AmpR_like"/>
    <property type="match status" value="1"/>
</dbReference>
<dbReference type="RefSeq" id="WP_320502530.1">
    <property type="nucleotide sequence ID" value="NZ_JAXCLX010000004.1"/>
</dbReference>
<dbReference type="InterPro" id="IPR000847">
    <property type="entry name" value="LysR_HTH_N"/>
</dbReference>